<protein>
    <submittedName>
        <fullName evidence="1">Uncharacterized protein</fullName>
    </submittedName>
</protein>
<reference evidence="1" key="1">
    <citation type="submission" date="2005-09" db="EMBL/GenBank/DDBJ databases">
        <title>Annotation of Vibrio cholerae MO10.</title>
        <authorList>
            <person name="Colwell R."/>
            <person name="Grim C.J."/>
            <person name="Young S."/>
            <person name="Jaffe D."/>
            <person name="Gnerre S."/>
            <person name="Berlin A."/>
            <person name="Heiman D."/>
            <person name="Hepburn T."/>
            <person name="Shea T."/>
            <person name="Sykes S."/>
            <person name="Yandava C."/>
            <person name="Alvarado L."/>
            <person name="Kodira C."/>
            <person name="Borodovsky M."/>
            <person name="Heidelberg J."/>
            <person name="Lander E."/>
            <person name="Galagan J."/>
            <person name="Nusbaum C."/>
            <person name="Birren B."/>
        </authorList>
    </citation>
    <scope>NUCLEOTIDE SEQUENCE [LARGE SCALE GENOMIC DNA]</scope>
    <source>
        <strain evidence="1">MO10</strain>
    </source>
</reference>
<organism evidence="1">
    <name type="scientific">Vibrio cholerae (strain MO10)</name>
    <dbReference type="NCBI Taxonomy" id="345072"/>
    <lineage>
        <taxon>Bacteria</taxon>
        <taxon>Pseudomonadati</taxon>
        <taxon>Pseudomonadota</taxon>
        <taxon>Gammaproteobacteria</taxon>
        <taxon>Vibrionales</taxon>
        <taxon>Vibrionaceae</taxon>
        <taxon>Vibrio</taxon>
    </lineage>
</organism>
<reference evidence="1" key="2">
    <citation type="submission" date="2008-07" db="EMBL/GenBank/DDBJ databases">
        <authorList>
            <consortium name="Broad Institute Genome Sequencing Platform"/>
            <person name="Colwell R."/>
            <person name="Grim C.J."/>
            <person name="Young S."/>
            <person name="Jaffe D."/>
            <person name="Gnerre S."/>
            <person name="Berlin A."/>
            <person name="Heiman D."/>
            <person name="Hepburn T."/>
            <person name="Shea T."/>
            <person name="Sykes S."/>
            <person name="Alvarado L."/>
            <person name="Kodira C."/>
            <person name="Heidelberg J."/>
            <person name="Lander E."/>
            <person name="Galagan J."/>
            <person name="Nusbaum C."/>
            <person name="Birren B."/>
        </authorList>
    </citation>
    <scope>NUCLEOTIDE SEQUENCE [LARGE SCALE GENOMIC DNA]</scope>
    <source>
        <strain evidence="1">MO10</strain>
    </source>
</reference>
<dbReference type="Proteomes" id="UP000004687">
    <property type="component" value="Unassembled WGS sequence"/>
</dbReference>
<accession>A0A0X1KWF9</accession>
<name>A0A0X1KWF9_VIBCO</name>
<sequence length="39" mass="4684">MNSSGFFMLEPHLELRYPMRKLTTTDTHHAGIPRQNYRH</sequence>
<gene>
    <name evidence="1" type="ORF">VchoM_00625</name>
</gene>
<dbReference type="AlphaFoldDB" id="A0A0X1KWF9"/>
<dbReference type="EMBL" id="DS990136">
    <property type="protein sequence ID" value="EET22598.1"/>
    <property type="molecule type" value="Genomic_DNA"/>
</dbReference>
<evidence type="ECO:0000313" key="1">
    <source>
        <dbReference type="EMBL" id="EET22598.1"/>
    </source>
</evidence>
<dbReference type="HOGENOM" id="CLU_3318871_0_0_6"/>
<proteinExistence type="predicted"/>